<dbReference type="WBParaSite" id="ES5_v2.g20681.t1">
    <property type="protein sequence ID" value="ES5_v2.g20681.t1"/>
    <property type="gene ID" value="ES5_v2.g20681"/>
</dbReference>
<sequence length="244" mass="28715">MTKTPLTPKYYKNVIHTCKYFFVKNPILIFHILFYNNKDGWTTFINGVKISADLKNVLSKLWMTEEICVFGRNEKNKNIVSSIIPKIYKCDLTELKIEDQDMSFGDLKTLSSNVKKLVLREVIVMYKNGSTVPFEKIVAVFKKLQILFYLPHSSTSSTITPTTLKELLKIPHFLTLEFYELWDIPVMFDIETFYSYIKENKDTKIHLKFSHTISQEHKNQLQALNDEIRKTKLRNYLTFSISFL</sequence>
<proteinExistence type="predicted"/>
<organism evidence="1 2">
    <name type="scientific">Panagrolaimus sp. ES5</name>
    <dbReference type="NCBI Taxonomy" id="591445"/>
    <lineage>
        <taxon>Eukaryota</taxon>
        <taxon>Metazoa</taxon>
        <taxon>Ecdysozoa</taxon>
        <taxon>Nematoda</taxon>
        <taxon>Chromadorea</taxon>
        <taxon>Rhabditida</taxon>
        <taxon>Tylenchina</taxon>
        <taxon>Panagrolaimomorpha</taxon>
        <taxon>Panagrolaimoidea</taxon>
        <taxon>Panagrolaimidae</taxon>
        <taxon>Panagrolaimus</taxon>
    </lineage>
</organism>
<reference evidence="2" key="1">
    <citation type="submission" date="2022-11" db="UniProtKB">
        <authorList>
            <consortium name="WormBaseParasite"/>
        </authorList>
    </citation>
    <scope>IDENTIFICATION</scope>
</reference>
<evidence type="ECO:0000313" key="1">
    <source>
        <dbReference type="Proteomes" id="UP000887579"/>
    </source>
</evidence>
<protein>
    <submittedName>
        <fullName evidence="2">Uncharacterized protein</fullName>
    </submittedName>
</protein>
<evidence type="ECO:0000313" key="2">
    <source>
        <dbReference type="WBParaSite" id="ES5_v2.g20681.t1"/>
    </source>
</evidence>
<accession>A0AC34FTT3</accession>
<dbReference type="Proteomes" id="UP000887579">
    <property type="component" value="Unplaced"/>
</dbReference>
<name>A0AC34FTT3_9BILA</name>